<keyword evidence="2" id="KW-0489">Methyltransferase</keyword>
<protein>
    <submittedName>
        <fullName evidence="2">3-demethylubiquinone-9 3-methyltransferase</fullName>
    </submittedName>
</protein>
<organism evidence="2 3">
    <name type="scientific">Acetatifactor muris</name>
    <dbReference type="NCBI Taxonomy" id="879566"/>
    <lineage>
        <taxon>Bacteria</taxon>
        <taxon>Bacillati</taxon>
        <taxon>Bacillota</taxon>
        <taxon>Clostridia</taxon>
        <taxon>Lachnospirales</taxon>
        <taxon>Lachnospiraceae</taxon>
        <taxon>Acetatifactor</taxon>
    </lineage>
</organism>
<dbReference type="Pfam" id="PF06983">
    <property type="entry name" value="3-dmu-9_3-mt"/>
    <property type="match status" value="1"/>
</dbReference>
<keyword evidence="3" id="KW-1185">Reference proteome</keyword>
<dbReference type="GO" id="GO:0008168">
    <property type="term" value="F:methyltransferase activity"/>
    <property type="evidence" value="ECO:0007669"/>
    <property type="project" value="UniProtKB-KW"/>
</dbReference>
<accession>A0A2K4ZHF9</accession>
<gene>
    <name evidence="2" type="ORF">AMURIS_02630</name>
</gene>
<evidence type="ECO:0000259" key="1">
    <source>
        <dbReference type="Pfam" id="PF06983"/>
    </source>
</evidence>
<dbReference type="Proteomes" id="UP000236311">
    <property type="component" value="Unassembled WGS sequence"/>
</dbReference>
<dbReference type="RefSeq" id="WP_172455112.1">
    <property type="nucleotide sequence ID" value="NZ_JANJZD010000011.1"/>
</dbReference>
<reference evidence="2 3" key="1">
    <citation type="submission" date="2018-01" db="EMBL/GenBank/DDBJ databases">
        <authorList>
            <person name="Gaut B.S."/>
            <person name="Morton B.R."/>
            <person name="Clegg M.T."/>
            <person name="Duvall M.R."/>
        </authorList>
    </citation>
    <scope>NUCLEOTIDE SEQUENCE [LARGE SCALE GENOMIC DNA]</scope>
    <source>
        <strain evidence="2">GP69</strain>
    </source>
</reference>
<dbReference type="PANTHER" id="PTHR33990">
    <property type="entry name" value="PROTEIN YJDN-RELATED"/>
    <property type="match status" value="1"/>
</dbReference>
<evidence type="ECO:0000313" key="3">
    <source>
        <dbReference type="Proteomes" id="UP000236311"/>
    </source>
</evidence>
<dbReference type="SUPFAM" id="SSF54593">
    <property type="entry name" value="Glyoxalase/Bleomycin resistance protein/Dihydroxybiphenyl dioxygenase"/>
    <property type="match status" value="1"/>
</dbReference>
<evidence type="ECO:0000313" key="2">
    <source>
        <dbReference type="EMBL" id="SOY29909.1"/>
    </source>
</evidence>
<dbReference type="EMBL" id="OFSM01000012">
    <property type="protein sequence ID" value="SOY29909.1"/>
    <property type="molecule type" value="Genomic_DNA"/>
</dbReference>
<keyword evidence="2" id="KW-0830">Ubiquinone</keyword>
<dbReference type="GO" id="GO:0032259">
    <property type="term" value="P:methylation"/>
    <property type="evidence" value="ECO:0007669"/>
    <property type="project" value="UniProtKB-KW"/>
</dbReference>
<keyword evidence="2" id="KW-0808">Transferase</keyword>
<name>A0A2K4ZHF9_9FIRM</name>
<feature type="domain" description="PhnB-like" evidence="1">
    <location>
        <begin position="7"/>
        <end position="135"/>
    </location>
</feature>
<dbReference type="PANTHER" id="PTHR33990:SF1">
    <property type="entry name" value="PROTEIN YJDN"/>
    <property type="match status" value="1"/>
</dbReference>
<dbReference type="Gene3D" id="3.10.180.10">
    <property type="entry name" value="2,3-Dihydroxybiphenyl 1,2-Dioxygenase, domain 1"/>
    <property type="match status" value="1"/>
</dbReference>
<dbReference type="AlphaFoldDB" id="A0A2K4ZHF9"/>
<dbReference type="InterPro" id="IPR029068">
    <property type="entry name" value="Glyas_Bleomycin-R_OHBP_Dase"/>
</dbReference>
<sequence length="146" mass="16109">MEKKKIKIIPYLAFMGNCEEAVHTYIEAFGGEIYGMSRWSENTFETTPEQIGKVMHIEFALGNTRMAAGDSFDCSEANAAIRLMIHMDSEKEALYAVSVLAKGGTVLSPLQPHPEPDDSGCGSIIKDRFGFAWIITCPNPHPVKRG</sequence>
<proteinExistence type="predicted"/>
<dbReference type="InterPro" id="IPR028973">
    <property type="entry name" value="PhnB-like"/>
</dbReference>